<proteinExistence type="predicted"/>
<dbReference type="AlphaFoldDB" id="A0A0K0ENG5"/>
<dbReference type="PROSITE" id="PS51122">
    <property type="entry name" value="CALPONIN_2"/>
    <property type="match status" value="1"/>
</dbReference>
<dbReference type="WBParaSite" id="SSTP_0001100200.1">
    <property type="protein sequence ID" value="SSTP_0001100200.1"/>
    <property type="gene ID" value="SSTP_0001100200"/>
</dbReference>
<accession>A0A0K0ENG5</accession>
<protein>
    <submittedName>
        <fullName evidence="2">C3H1-type domain-containing protein</fullName>
    </submittedName>
</protein>
<reference evidence="2" key="1">
    <citation type="submission" date="2015-08" db="UniProtKB">
        <authorList>
            <consortium name="WormBaseParasite"/>
        </authorList>
    </citation>
    <scope>IDENTIFICATION</scope>
</reference>
<name>A0A0K0ENG5_STRER</name>
<evidence type="ECO:0000313" key="2">
    <source>
        <dbReference type="WBParaSite" id="SSTP_0001100200.1"/>
    </source>
</evidence>
<dbReference type="InterPro" id="IPR000557">
    <property type="entry name" value="Calponin_repeat"/>
</dbReference>
<evidence type="ECO:0000313" key="1">
    <source>
        <dbReference type="Proteomes" id="UP000035681"/>
    </source>
</evidence>
<keyword evidence="1" id="KW-1185">Reference proteome</keyword>
<sequence length="358" mass="41007">MVVNKVDIDTVNEKAFSNFISSKPELSLSNNLSKSQNLVNFTLYNCYCQSTATSPSNCLLCSIKNLKHWRKINNNNNNMVGYDKYLGNIEKKNKIPLPNVIPWEAGTNKYSTQSGSLPFGSYRNIVPNIYIPPHLTLDDKKNDELIIPYLTCPPLHPNSFIFSQKGCPPFGSFRKEICSVTYCDIKTKVEDLFPDEKKNNSSVLPKLFIPPEEGKNDTIFGKFRELEIKTQGNGGVKEMSKEDKLKCNNVIKKIDDPRNTAAEIDKKNFKPPLFQSFYKGDNNPDEKKRKADEYYKWMGGQLTIHSTYDINNIKKSSNKSYYDKLMSEKDMTGNELYHNKAYNYKLEADMVNKNITSI</sequence>
<organism evidence="2">
    <name type="scientific">Strongyloides stercoralis</name>
    <name type="common">Threadworm</name>
    <dbReference type="NCBI Taxonomy" id="6248"/>
    <lineage>
        <taxon>Eukaryota</taxon>
        <taxon>Metazoa</taxon>
        <taxon>Ecdysozoa</taxon>
        <taxon>Nematoda</taxon>
        <taxon>Chromadorea</taxon>
        <taxon>Rhabditida</taxon>
        <taxon>Tylenchina</taxon>
        <taxon>Panagrolaimomorpha</taxon>
        <taxon>Strongyloidoidea</taxon>
        <taxon>Strongyloididae</taxon>
        <taxon>Strongyloides</taxon>
    </lineage>
</organism>
<dbReference type="WBParaSite" id="TCONS_00000043.p1">
    <property type="protein sequence ID" value="TCONS_00000043.p1"/>
    <property type="gene ID" value="XLOC_000042"/>
</dbReference>
<dbReference type="Proteomes" id="UP000035681">
    <property type="component" value="Unplaced"/>
</dbReference>